<dbReference type="Proteomes" id="UP000692954">
    <property type="component" value="Unassembled WGS sequence"/>
</dbReference>
<dbReference type="EMBL" id="CAJJDN010000014">
    <property type="protein sequence ID" value="CAD8060684.1"/>
    <property type="molecule type" value="Genomic_DNA"/>
</dbReference>
<gene>
    <name evidence="2" type="ORF">PSON_ATCC_30995.1.T0140408</name>
</gene>
<evidence type="ECO:0000256" key="1">
    <source>
        <dbReference type="SAM" id="Coils"/>
    </source>
</evidence>
<accession>A0A8S1LCT9</accession>
<protein>
    <submittedName>
        <fullName evidence="2">Uncharacterized protein</fullName>
    </submittedName>
</protein>
<comment type="caution">
    <text evidence="2">The sequence shown here is derived from an EMBL/GenBank/DDBJ whole genome shotgun (WGS) entry which is preliminary data.</text>
</comment>
<proteinExistence type="predicted"/>
<keyword evidence="3" id="KW-1185">Reference proteome</keyword>
<feature type="coiled-coil region" evidence="1">
    <location>
        <begin position="336"/>
        <end position="370"/>
    </location>
</feature>
<evidence type="ECO:0000313" key="3">
    <source>
        <dbReference type="Proteomes" id="UP000692954"/>
    </source>
</evidence>
<organism evidence="2 3">
    <name type="scientific">Paramecium sonneborni</name>
    <dbReference type="NCBI Taxonomy" id="65129"/>
    <lineage>
        <taxon>Eukaryota</taxon>
        <taxon>Sar</taxon>
        <taxon>Alveolata</taxon>
        <taxon>Ciliophora</taxon>
        <taxon>Intramacronucleata</taxon>
        <taxon>Oligohymenophorea</taxon>
        <taxon>Peniculida</taxon>
        <taxon>Parameciidae</taxon>
        <taxon>Paramecium</taxon>
    </lineage>
</organism>
<name>A0A8S1LCT9_9CILI</name>
<keyword evidence="1" id="KW-0175">Coiled coil</keyword>
<sequence length="382" mass="46073">MEYCQHCIYIYQANSPDQQKIIDFEKYETIIQHDDYYLLVFPQNLYISLQSLIDSIRNQYILIYIGQAIIIINRILKHLKILLDVKKFNHGNLNNQNIFIFLRSTSQQFNIIQSKIEIEKIHFINYSKYCPLNRKIDIQNIKKAILDLLQNYEKNSEISNLITKISQKESIIDFIEIIQKFQAENVDVDKQQLMFDDLKTKQRRHKLHKLKDYHHQFYQFWKIDPFYDYKDKNQNQIIEMMKNLLLIDQLKNFQSSVRILLENLEDPLEQIRLCSQKYNKRLGECMEKIQIRVENQYQKMLQQQKKVKQNFNLQVQIISQSKIASIFYSLLYKNVLRTASFELNRLFETAEQVEKELIKELENYLNLEIKIAILSVISEDFT</sequence>
<reference evidence="2" key="1">
    <citation type="submission" date="2021-01" db="EMBL/GenBank/DDBJ databases">
        <authorList>
            <consortium name="Genoscope - CEA"/>
            <person name="William W."/>
        </authorList>
    </citation>
    <scope>NUCLEOTIDE SEQUENCE</scope>
</reference>
<evidence type="ECO:0000313" key="2">
    <source>
        <dbReference type="EMBL" id="CAD8060684.1"/>
    </source>
</evidence>
<dbReference type="AlphaFoldDB" id="A0A8S1LCT9"/>